<sequence>MNEFFYDINSTLIAAALLVSLGLVIELGYRVGRARQDRVDDASRAHINGLQSSILGILALLLGFTFSLALQRFDSRSEAVVQEANAIGTAYLRAQLLPAAFRSDAQALLHRYVDVRVQTGAHHLADRAELDALLAQATQLQTALWQQARRVAELEPDALAPFLYIESLNTLIDNFSTRDAALSRHVPEVVLFLLYGTLLMAGVIVGFACGVAGHRPSMASYVMVALIVVLVFIILDLDRPRRGLIQVSQKSLVDLQTSVRADK</sequence>
<evidence type="ECO:0000256" key="1">
    <source>
        <dbReference type="SAM" id="Phobius"/>
    </source>
</evidence>
<accession>A0A1P8K8Y4</accession>
<evidence type="ECO:0000313" key="2">
    <source>
        <dbReference type="EMBL" id="APW42463.1"/>
    </source>
</evidence>
<dbReference type="AlphaFoldDB" id="A0A1P8K8Y4"/>
<keyword evidence="3" id="KW-1185">Reference proteome</keyword>
<keyword evidence="1" id="KW-0812">Transmembrane</keyword>
<dbReference type="Pfam" id="PF14023">
    <property type="entry name" value="Bestrophin-like"/>
    <property type="match status" value="1"/>
</dbReference>
<evidence type="ECO:0000313" key="3">
    <source>
        <dbReference type="Proteomes" id="UP000186110"/>
    </source>
</evidence>
<feature type="transmembrane region" description="Helical" evidence="1">
    <location>
        <begin position="12"/>
        <end position="29"/>
    </location>
</feature>
<organism evidence="2 3">
    <name type="scientific">Rhodoferax saidenbachensis</name>
    <dbReference type="NCBI Taxonomy" id="1484693"/>
    <lineage>
        <taxon>Bacteria</taxon>
        <taxon>Pseudomonadati</taxon>
        <taxon>Pseudomonadota</taxon>
        <taxon>Betaproteobacteria</taxon>
        <taxon>Burkholderiales</taxon>
        <taxon>Comamonadaceae</taxon>
        <taxon>Rhodoferax</taxon>
    </lineage>
</organism>
<dbReference type="EMBL" id="CP019239">
    <property type="protein sequence ID" value="APW42463.1"/>
    <property type="molecule type" value="Genomic_DNA"/>
</dbReference>
<feature type="transmembrane region" description="Helical" evidence="1">
    <location>
        <begin position="189"/>
        <end position="213"/>
    </location>
</feature>
<protein>
    <recommendedName>
        <fullName evidence="4">DUF4239 domain-containing protein</fullName>
    </recommendedName>
</protein>
<name>A0A1P8K8Y4_9BURK</name>
<gene>
    <name evidence="2" type="ORF">RS694_07900</name>
</gene>
<dbReference type="eggNOG" id="ENOG5030U16">
    <property type="taxonomic scope" value="Bacteria"/>
</dbReference>
<proteinExistence type="predicted"/>
<keyword evidence="1" id="KW-0472">Membrane</keyword>
<dbReference type="InterPro" id="IPR025333">
    <property type="entry name" value="DUF4239"/>
</dbReference>
<keyword evidence="1" id="KW-1133">Transmembrane helix</keyword>
<dbReference type="Proteomes" id="UP000186110">
    <property type="component" value="Chromosome"/>
</dbReference>
<evidence type="ECO:0008006" key="4">
    <source>
        <dbReference type="Google" id="ProtNLM"/>
    </source>
</evidence>
<reference evidence="2 3" key="1">
    <citation type="submission" date="2017-01" db="EMBL/GenBank/DDBJ databases">
        <authorList>
            <person name="Mah S.A."/>
            <person name="Swanson W.J."/>
            <person name="Moy G.W."/>
            <person name="Vacquier V.D."/>
        </authorList>
    </citation>
    <scope>NUCLEOTIDE SEQUENCE [LARGE SCALE GENOMIC DNA]</scope>
    <source>
        <strain evidence="2 3">DSM 22694</strain>
    </source>
</reference>
<dbReference type="RefSeq" id="WP_029705741.1">
    <property type="nucleotide sequence ID" value="NZ_CP019239.1"/>
</dbReference>
<dbReference type="STRING" id="1484693.RS694_07900"/>
<feature type="transmembrane region" description="Helical" evidence="1">
    <location>
        <begin position="219"/>
        <end position="237"/>
    </location>
</feature>
<dbReference type="KEGG" id="rsb:RS694_07900"/>
<feature type="transmembrane region" description="Helical" evidence="1">
    <location>
        <begin position="49"/>
        <end position="70"/>
    </location>
</feature>